<dbReference type="PANTHER" id="PTHR43586">
    <property type="entry name" value="CYSTEINE DESULFURASE"/>
    <property type="match status" value="1"/>
</dbReference>
<accession>A0A369W3J1</accession>
<keyword evidence="5" id="KW-1185">Reference proteome</keyword>
<proteinExistence type="predicted"/>
<dbReference type="GO" id="GO:0008483">
    <property type="term" value="F:transaminase activity"/>
    <property type="evidence" value="ECO:0007669"/>
    <property type="project" value="UniProtKB-KW"/>
</dbReference>
<dbReference type="Proteomes" id="UP000253759">
    <property type="component" value="Unassembled WGS sequence"/>
</dbReference>
<dbReference type="InterPro" id="IPR015421">
    <property type="entry name" value="PyrdxlP-dep_Trfase_major"/>
</dbReference>
<protein>
    <submittedName>
        <fullName evidence="4">Aminotransferase class V-fold PLP-dependent enzyme</fullName>
    </submittedName>
</protein>
<dbReference type="InterPro" id="IPR000192">
    <property type="entry name" value="Aminotrans_V_dom"/>
</dbReference>
<comment type="caution">
    <text evidence="4">The sequence shown here is derived from an EMBL/GenBank/DDBJ whole genome shotgun (WGS) entry which is preliminary data.</text>
</comment>
<organism evidence="4 5">
    <name type="scientific">Pelagibacterium lacus</name>
    <dbReference type="NCBI Taxonomy" id="2282655"/>
    <lineage>
        <taxon>Bacteria</taxon>
        <taxon>Pseudomonadati</taxon>
        <taxon>Pseudomonadota</taxon>
        <taxon>Alphaproteobacteria</taxon>
        <taxon>Hyphomicrobiales</taxon>
        <taxon>Devosiaceae</taxon>
        <taxon>Pelagibacterium</taxon>
    </lineage>
</organism>
<evidence type="ECO:0000259" key="3">
    <source>
        <dbReference type="Pfam" id="PF00266"/>
    </source>
</evidence>
<keyword evidence="4" id="KW-0808">Transferase</keyword>
<dbReference type="OrthoDB" id="9804366at2"/>
<keyword evidence="1" id="KW-0663">Pyridoxal phosphate</keyword>
<name>A0A369W3J1_9HYPH</name>
<dbReference type="AlphaFoldDB" id="A0A369W3J1"/>
<dbReference type="SUPFAM" id="SSF53383">
    <property type="entry name" value="PLP-dependent transferases"/>
    <property type="match status" value="1"/>
</dbReference>
<dbReference type="InterPro" id="IPR015422">
    <property type="entry name" value="PyrdxlP-dep_Trfase_small"/>
</dbReference>
<feature type="domain" description="Aminotransferase class V" evidence="3">
    <location>
        <begin position="20"/>
        <end position="385"/>
    </location>
</feature>
<evidence type="ECO:0000313" key="4">
    <source>
        <dbReference type="EMBL" id="RDE08609.1"/>
    </source>
</evidence>
<dbReference type="EMBL" id="QQNH01000014">
    <property type="protein sequence ID" value="RDE08609.1"/>
    <property type="molecule type" value="Genomic_DNA"/>
</dbReference>
<dbReference type="Gene3D" id="3.90.1150.10">
    <property type="entry name" value="Aspartate Aminotransferase, domain 1"/>
    <property type="match status" value="1"/>
</dbReference>
<reference evidence="5" key="1">
    <citation type="submission" date="2018-07" db="EMBL/GenBank/DDBJ databases">
        <authorList>
            <person name="Liu B.-T."/>
            <person name="Du Z."/>
        </authorList>
    </citation>
    <scope>NUCLEOTIDE SEQUENCE [LARGE SCALE GENOMIC DNA]</scope>
    <source>
        <strain evidence="5">XYN52</strain>
    </source>
</reference>
<feature type="compositionally biased region" description="Polar residues" evidence="2">
    <location>
        <begin position="404"/>
        <end position="418"/>
    </location>
</feature>
<dbReference type="Gene3D" id="3.40.640.10">
    <property type="entry name" value="Type I PLP-dependent aspartate aminotransferase-like (Major domain)"/>
    <property type="match status" value="1"/>
</dbReference>
<dbReference type="PANTHER" id="PTHR43586:SF24">
    <property type="entry name" value="BLR4730 PROTEIN"/>
    <property type="match status" value="1"/>
</dbReference>
<feature type="region of interest" description="Disordered" evidence="2">
    <location>
        <begin position="399"/>
        <end position="418"/>
    </location>
</feature>
<dbReference type="Pfam" id="PF00266">
    <property type="entry name" value="Aminotran_5"/>
    <property type="match status" value="1"/>
</dbReference>
<evidence type="ECO:0000313" key="5">
    <source>
        <dbReference type="Proteomes" id="UP000253759"/>
    </source>
</evidence>
<evidence type="ECO:0000256" key="2">
    <source>
        <dbReference type="SAM" id="MobiDB-lite"/>
    </source>
</evidence>
<gene>
    <name evidence="4" type="ORF">DVH29_10625</name>
</gene>
<dbReference type="InterPro" id="IPR015424">
    <property type="entry name" value="PyrdxlP-dep_Trfase"/>
</dbReference>
<sequence length="418" mass="45500">MDIDFETLRRDTPGCKGNIIHLNNAGASLMPQPVLSALSGHVELESRIGGYEAAAASEDAISGFYDAIAALLNGHRDEVAFLDSATRAWHAAFHAMEWHPADVILTARSEYNANMVSFLHARKRYGIEFRLVPDTVDGTIDTEALRAMICPKTRLICLSHMPTNDGLVNPVEEVGKIAREHGLPFLLDACQSAGQMPLDVEAIGCTMVSATGRKYLRGPRGTGFLWAHADWIEKLEPYALDIRSASWCSASSYKIADGAQRFELWENNIAGQIALGEAARYAMAADIGAMWPRIQELARALREKIDGREGFSVHDQGTIRSGIVTFSHPRLSAAEIVAHLHSRHTINTSLSASQLTRADLAARGVSHMVRASVHAYNTTSELDALVEALVAMARQKDTGLPHANKNNKASNTSIGVEQ</sequence>
<evidence type="ECO:0000256" key="1">
    <source>
        <dbReference type="ARBA" id="ARBA00022898"/>
    </source>
</evidence>
<dbReference type="RefSeq" id="WP_114646157.1">
    <property type="nucleotide sequence ID" value="NZ_QQNH01000014.1"/>
</dbReference>
<keyword evidence="4" id="KW-0032">Aminotransferase</keyword>